<evidence type="ECO:0000313" key="3">
    <source>
        <dbReference type="Proteomes" id="UP000292402"/>
    </source>
</evidence>
<dbReference type="AlphaFoldDB" id="A0A4Q4M2F1"/>
<name>A0A4Q4M2F1_9PLEO</name>
<feature type="domain" description="DUF7708" evidence="1">
    <location>
        <begin position="73"/>
        <end position="210"/>
    </location>
</feature>
<accession>A0A4Q4M2F1</accession>
<proteinExistence type="predicted"/>
<protein>
    <recommendedName>
        <fullName evidence="1">DUF7708 domain-containing protein</fullName>
    </recommendedName>
</protein>
<dbReference type="Proteomes" id="UP000292402">
    <property type="component" value="Unassembled WGS sequence"/>
</dbReference>
<evidence type="ECO:0000313" key="2">
    <source>
        <dbReference type="EMBL" id="RYN40462.1"/>
    </source>
</evidence>
<evidence type="ECO:0000259" key="1">
    <source>
        <dbReference type="Pfam" id="PF24809"/>
    </source>
</evidence>
<gene>
    <name evidence="2" type="ORF">AA0114_g11104</name>
</gene>
<organism evidence="2 3">
    <name type="scientific">Alternaria tenuissima</name>
    <dbReference type="NCBI Taxonomy" id="119927"/>
    <lineage>
        <taxon>Eukaryota</taxon>
        <taxon>Fungi</taxon>
        <taxon>Dikarya</taxon>
        <taxon>Ascomycota</taxon>
        <taxon>Pezizomycotina</taxon>
        <taxon>Dothideomycetes</taxon>
        <taxon>Pleosporomycetidae</taxon>
        <taxon>Pleosporales</taxon>
        <taxon>Pleosporineae</taxon>
        <taxon>Pleosporaceae</taxon>
        <taxon>Alternaria</taxon>
        <taxon>Alternaria sect. Alternaria</taxon>
        <taxon>Alternaria alternata complex</taxon>
    </lineage>
</organism>
<comment type="caution">
    <text evidence="2">The sequence shown here is derived from an EMBL/GenBank/DDBJ whole genome shotgun (WGS) entry which is preliminary data.</text>
</comment>
<sequence>MATAPPLAAPSAQASHTLRDAFERFALSVSQDDQLLFHNTELKDVRDEALQIEKQLRKSRIQKNIARLDPLLRGMEHYSKVVEVLCNGTPYLSWIWAPIKLMLMITVDSLSAFEKLIDAYGKIGDMLPRLDRLSNALVGDQNFQKVLALVFSDIVEFHRRAYKFVRRRSWTIFFGSMWAGFETRFNGILKDLAYHSELVDKEASAADIAEAFRRSKVDDEKWEQQEREWNSVSIY</sequence>
<dbReference type="InterPro" id="IPR056125">
    <property type="entry name" value="DUF7708"/>
</dbReference>
<dbReference type="Pfam" id="PF24809">
    <property type="entry name" value="DUF7708"/>
    <property type="match status" value="1"/>
</dbReference>
<reference evidence="3" key="1">
    <citation type="journal article" date="2019" name="bioRxiv">
        <title>Genomics, evolutionary history and diagnostics of the Alternaria alternata species group including apple and Asian pear pathotypes.</title>
        <authorList>
            <person name="Armitage A.D."/>
            <person name="Cockerton H.M."/>
            <person name="Sreenivasaprasad S."/>
            <person name="Woodhall J.W."/>
            <person name="Lane C.R."/>
            <person name="Harrison R.J."/>
            <person name="Clarkson J.P."/>
        </authorList>
    </citation>
    <scope>NUCLEOTIDE SEQUENCE [LARGE SCALE GENOMIC DNA]</scope>
    <source>
        <strain evidence="3">FERA 1082</strain>
    </source>
</reference>
<dbReference type="EMBL" id="PDXA01000054">
    <property type="protein sequence ID" value="RYN40462.1"/>
    <property type="molecule type" value="Genomic_DNA"/>
</dbReference>